<dbReference type="Gene3D" id="2.60.120.1440">
    <property type="match status" value="1"/>
</dbReference>
<dbReference type="InterPro" id="IPR012373">
    <property type="entry name" value="Ferrdict_sens_TM"/>
</dbReference>
<gene>
    <name evidence="3" type="ORF">V22_30090</name>
</gene>
<feature type="transmembrane region" description="Helical" evidence="1">
    <location>
        <begin position="89"/>
        <end position="112"/>
    </location>
</feature>
<dbReference type="KEGG" id="chya:V22_30090"/>
<reference evidence="3 4" key="1">
    <citation type="submission" date="2019-02" db="EMBL/GenBank/DDBJ databases">
        <title>Deep-cultivation of Planctomycetes and their phenomic and genomic characterization uncovers novel biology.</title>
        <authorList>
            <person name="Wiegand S."/>
            <person name="Jogler M."/>
            <person name="Boedeker C."/>
            <person name="Pinto D."/>
            <person name="Vollmers J."/>
            <person name="Rivas-Marin E."/>
            <person name="Kohn T."/>
            <person name="Peeters S.H."/>
            <person name="Heuer A."/>
            <person name="Rast P."/>
            <person name="Oberbeckmann S."/>
            <person name="Bunk B."/>
            <person name="Jeske O."/>
            <person name="Meyerdierks A."/>
            <person name="Storesund J.E."/>
            <person name="Kallscheuer N."/>
            <person name="Luecker S."/>
            <person name="Lage O.M."/>
            <person name="Pohl T."/>
            <person name="Merkel B.J."/>
            <person name="Hornburger P."/>
            <person name="Mueller R.-W."/>
            <person name="Bruemmer F."/>
            <person name="Labrenz M."/>
            <person name="Spormann A.M."/>
            <person name="Op den Camp H."/>
            <person name="Overmann J."/>
            <person name="Amann R."/>
            <person name="Jetten M.S.M."/>
            <person name="Mascher T."/>
            <person name="Medema M.H."/>
            <person name="Devos D.P."/>
            <person name="Kaster A.-K."/>
            <person name="Ovreas L."/>
            <person name="Rohde M."/>
            <person name="Galperin M.Y."/>
            <person name="Jogler C."/>
        </authorList>
    </citation>
    <scope>NUCLEOTIDE SEQUENCE [LARGE SCALE GENOMIC DNA]</scope>
    <source>
        <strain evidence="3 4">V22</strain>
    </source>
</reference>
<dbReference type="InterPro" id="IPR006860">
    <property type="entry name" value="FecR"/>
</dbReference>
<evidence type="ECO:0000256" key="1">
    <source>
        <dbReference type="SAM" id="Phobius"/>
    </source>
</evidence>
<evidence type="ECO:0000313" key="3">
    <source>
        <dbReference type="EMBL" id="QDT65749.1"/>
    </source>
</evidence>
<dbReference type="PANTHER" id="PTHR30273:SF2">
    <property type="entry name" value="PROTEIN FECR"/>
    <property type="match status" value="1"/>
</dbReference>
<name>A0A517TBK5_9PLAN</name>
<sequence>MSKQSGIRGELLTLADAMLNGVADQSMARRLSELLREDLMYRQWYIEYVDLRAAVLEHSERRTEAVCVKELLMEASGRIQNTGRNRHRVAYLFAASAALMLMLVIGATFAMLDFAPAKAGKLVGLTADAKWAGREYVPGDLVLERMTVTLEAGIATFELNDGALVSIQGPATIEATSGEETQLISGLLHAIVPKQAIGYTVHTVDAEVIDLGTEFTVERNNEFGTRVAVMQGKVDARLIEGAGLDSSFELTAGRAMKFQTGTGLAKELADTFDWSKQFDEFKNVSGGIAKLEGVVRTTPSLPADLRPGQMPTNNYIMLAKECEGIELTEDLVLQQDGTPLTLKAGTIVDSYLLHFDPQNGSTASPIGNVTFNRPILAVIASADDLQLTDRLCSATSPLFTSEKFRGLEFDSDEIHISPDQKSLSFHFTWTYPQSMDQCRVFLPSMK</sequence>
<dbReference type="AlphaFoldDB" id="A0A517TBK5"/>
<dbReference type="EMBL" id="CP036316">
    <property type="protein sequence ID" value="QDT65749.1"/>
    <property type="molecule type" value="Genomic_DNA"/>
</dbReference>
<dbReference type="OrthoDB" id="253479at2"/>
<protein>
    <submittedName>
        <fullName evidence="3">FecR protein</fullName>
    </submittedName>
</protein>
<keyword evidence="1" id="KW-0472">Membrane</keyword>
<evidence type="ECO:0000313" key="4">
    <source>
        <dbReference type="Proteomes" id="UP000319976"/>
    </source>
</evidence>
<keyword evidence="4" id="KW-1185">Reference proteome</keyword>
<feature type="domain" description="FecR protein" evidence="2">
    <location>
        <begin position="149"/>
        <end position="234"/>
    </location>
</feature>
<dbReference type="GO" id="GO:0016989">
    <property type="term" value="F:sigma factor antagonist activity"/>
    <property type="evidence" value="ECO:0007669"/>
    <property type="project" value="TreeGrafter"/>
</dbReference>
<dbReference type="PANTHER" id="PTHR30273">
    <property type="entry name" value="PERIPLASMIC SIGNAL SENSOR AND SIGMA FACTOR ACTIVATOR FECR-RELATED"/>
    <property type="match status" value="1"/>
</dbReference>
<keyword evidence="1" id="KW-1133">Transmembrane helix</keyword>
<dbReference type="RefSeq" id="WP_145264199.1">
    <property type="nucleotide sequence ID" value="NZ_CP036316.1"/>
</dbReference>
<accession>A0A517TBK5</accession>
<keyword evidence="1" id="KW-0812">Transmembrane</keyword>
<proteinExistence type="predicted"/>
<organism evidence="3 4">
    <name type="scientific">Calycomorphotria hydatis</name>
    <dbReference type="NCBI Taxonomy" id="2528027"/>
    <lineage>
        <taxon>Bacteria</taxon>
        <taxon>Pseudomonadati</taxon>
        <taxon>Planctomycetota</taxon>
        <taxon>Planctomycetia</taxon>
        <taxon>Planctomycetales</taxon>
        <taxon>Planctomycetaceae</taxon>
        <taxon>Calycomorphotria</taxon>
    </lineage>
</organism>
<dbReference type="Pfam" id="PF04773">
    <property type="entry name" value="FecR"/>
    <property type="match status" value="1"/>
</dbReference>
<evidence type="ECO:0000259" key="2">
    <source>
        <dbReference type="Pfam" id="PF04773"/>
    </source>
</evidence>
<dbReference type="Proteomes" id="UP000319976">
    <property type="component" value="Chromosome"/>
</dbReference>